<evidence type="ECO:0000313" key="2">
    <source>
        <dbReference type="Proteomes" id="UP000477782"/>
    </source>
</evidence>
<gene>
    <name evidence="1" type="ORF">G4Z14_06840</name>
</gene>
<protein>
    <submittedName>
        <fullName evidence="1">LPS export ABC transporter periplasmic protein LptC</fullName>
    </submittedName>
</protein>
<dbReference type="Gene3D" id="2.60.450.10">
    <property type="entry name" value="Lipopolysaccharide (LPS) transport protein A like domain"/>
    <property type="match status" value="1"/>
</dbReference>
<reference evidence="1 2" key="1">
    <citation type="submission" date="2020-02" db="EMBL/GenBank/DDBJ databases">
        <authorList>
            <person name="Chen W.-M."/>
        </authorList>
    </citation>
    <scope>NUCLEOTIDE SEQUENCE [LARGE SCALE GENOMIC DNA]</scope>
    <source>
        <strain evidence="1 2">KMS-5</strain>
    </source>
</reference>
<proteinExistence type="predicted"/>
<evidence type="ECO:0000313" key="1">
    <source>
        <dbReference type="EMBL" id="NEY90012.1"/>
    </source>
</evidence>
<keyword evidence="2" id="KW-1185">Reference proteome</keyword>
<organism evidence="1 2">
    <name type="scientific">Tabrizicola oligotrophica</name>
    <dbReference type="NCBI Taxonomy" id="2710650"/>
    <lineage>
        <taxon>Bacteria</taxon>
        <taxon>Pseudomonadati</taxon>
        <taxon>Pseudomonadota</taxon>
        <taxon>Alphaproteobacteria</taxon>
        <taxon>Rhodobacterales</taxon>
        <taxon>Paracoccaceae</taxon>
        <taxon>Tabrizicola</taxon>
    </lineage>
</organism>
<dbReference type="Pfam" id="PF06835">
    <property type="entry name" value="LptC"/>
    <property type="match status" value="1"/>
</dbReference>
<sequence length="186" mass="19060">MILKVSLPLVALAILSSLFLISPPIDPEDAIPYADVEIADRLAEPRMTGAGFATVTSDGATLTLSADRAAPVAGGAEVAGLRGQLASADGAVTEITAAAGKLDRTAGQLELHDGVRLSTSTGYEVVTDSLTMGTDRSFLESGGPVTATAPMGELTSGGLRLDRAADGSTHLLVFNKGVRLIYRPQP</sequence>
<dbReference type="AlphaFoldDB" id="A0A6M0QU74"/>
<accession>A0A6M0QU74</accession>
<comment type="caution">
    <text evidence="1">The sequence shown here is derived from an EMBL/GenBank/DDBJ whole genome shotgun (WGS) entry which is preliminary data.</text>
</comment>
<name>A0A6M0QU74_9RHOB</name>
<dbReference type="Proteomes" id="UP000477782">
    <property type="component" value="Unassembled WGS sequence"/>
</dbReference>
<dbReference type="InterPro" id="IPR010664">
    <property type="entry name" value="LipoPS_assembly_LptC-rel"/>
</dbReference>
<dbReference type="EMBL" id="JAAIVJ010000003">
    <property type="protein sequence ID" value="NEY90012.1"/>
    <property type="molecule type" value="Genomic_DNA"/>
</dbReference>